<reference evidence="1 2" key="1">
    <citation type="submission" date="2020-02" db="EMBL/GenBank/DDBJ databases">
        <title>Nitrogenibacter mangrovi gen. nov., sp. nov. isolated from mangrove sediment, a denitrifying betaproteobacterium.</title>
        <authorList>
            <person name="Liao H."/>
            <person name="Tian Y."/>
        </authorList>
    </citation>
    <scope>NUCLEOTIDE SEQUENCE [LARGE SCALE GENOMIC DNA]</scope>
    <source>
        <strain evidence="1 2">M9-3-2</strain>
    </source>
</reference>
<gene>
    <name evidence="1" type="ORF">G3580_17675</name>
</gene>
<sequence>MRTATTQTTISLPPHRPLLLKRLAGAQVRVLSGCVWITQYGQAQDILASAGEQVTLPLSSATVLSSAAGARLRLTRATPTPRAGWRRLLGLFDPRWGNAAARDLCRRLPNAPTDAGRA</sequence>
<dbReference type="AlphaFoldDB" id="A0A6C1B8X6"/>
<dbReference type="RefSeq" id="WP_173767735.1">
    <property type="nucleotide sequence ID" value="NZ_CP048836.1"/>
</dbReference>
<dbReference type="KEGG" id="azq:G3580_17675"/>
<evidence type="ECO:0000313" key="2">
    <source>
        <dbReference type="Proteomes" id="UP000501991"/>
    </source>
</evidence>
<keyword evidence="2" id="KW-1185">Reference proteome</keyword>
<accession>A0A6C1B8X6</accession>
<dbReference type="Pfam" id="PF11142">
    <property type="entry name" value="DUF2917"/>
    <property type="match status" value="1"/>
</dbReference>
<dbReference type="Proteomes" id="UP000501991">
    <property type="component" value="Chromosome"/>
</dbReference>
<proteinExistence type="predicted"/>
<organism evidence="1 2">
    <name type="scientific">Nitrogeniibacter mangrovi</name>
    <dbReference type="NCBI Taxonomy" id="2016596"/>
    <lineage>
        <taxon>Bacteria</taxon>
        <taxon>Pseudomonadati</taxon>
        <taxon>Pseudomonadota</taxon>
        <taxon>Betaproteobacteria</taxon>
        <taxon>Rhodocyclales</taxon>
        <taxon>Zoogloeaceae</taxon>
        <taxon>Nitrogeniibacter</taxon>
    </lineage>
</organism>
<dbReference type="InterPro" id="IPR021317">
    <property type="entry name" value="DUF2917"/>
</dbReference>
<dbReference type="EMBL" id="CP048836">
    <property type="protein sequence ID" value="QID19285.1"/>
    <property type="molecule type" value="Genomic_DNA"/>
</dbReference>
<evidence type="ECO:0000313" key="1">
    <source>
        <dbReference type="EMBL" id="QID19285.1"/>
    </source>
</evidence>
<protein>
    <submittedName>
        <fullName evidence="1">DUF2917 domain-containing protein</fullName>
    </submittedName>
</protein>
<name>A0A6C1B8X6_9RHOO</name>